<feature type="transmembrane region" description="Helical" evidence="3">
    <location>
        <begin position="320"/>
        <end position="344"/>
    </location>
</feature>
<evidence type="ECO:0000313" key="4">
    <source>
        <dbReference type="EMBL" id="ORX72415.1"/>
    </source>
</evidence>
<dbReference type="Pfam" id="PF07690">
    <property type="entry name" value="MFS_1"/>
    <property type="match status" value="1"/>
</dbReference>
<evidence type="ECO:0000256" key="3">
    <source>
        <dbReference type="SAM" id="Phobius"/>
    </source>
</evidence>
<feature type="transmembrane region" description="Helical" evidence="3">
    <location>
        <begin position="189"/>
        <end position="209"/>
    </location>
</feature>
<dbReference type="GeneID" id="63807641"/>
<dbReference type="PANTHER" id="PTHR11360:SF284">
    <property type="entry name" value="EG:103B4.3 PROTEIN-RELATED"/>
    <property type="match status" value="1"/>
</dbReference>
<dbReference type="GO" id="GO:0022857">
    <property type="term" value="F:transmembrane transporter activity"/>
    <property type="evidence" value="ECO:0007669"/>
    <property type="project" value="InterPro"/>
</dbReference>
<evidence type="ECO:0000256" key="1">
    <source>
        <dbReference type="ARBA" id="ARBA00004141"/>
    </source>
</evidence>
<dbReference type="RefSeq" id="XP_040745839.1">
    <property type="nucleotide sequence ID" value="XM_040890993.1"/>
</dbReference>
<sequence length="389" mass="42483">MQNSTVTDGTALVSTAQAGDKNISSSNEELVDNTTPEPDSAHGWLIVAGSTIYTMMSLGTTSAIGVYIDEYLVNVFPDAPSSTLAWIGTMQFGLLCFFGIIFGAMAERIDVRIVGTIGALVSGAGLLIASACFLPLVAHCYTRNHMWNWQWMDRYKPIAVDIAISGSAIGGVWQPFVMRAIIKHHGYQWALRISGLLQIVICGVATLPMRRRVDAPPRGRLVEYTLLLEPKFLMLFLFGIVGSAGLFFPFSYMPNYAIAVLHKDISWDANISAILNVGAFFGRLLSGVLAAYIGSINTLIICSFLSSLVLLVLWLPFKNIAVLIVEALLFGAFSGSQVTVYPMIAGNIYGLRRLPSVLGTVVCIPVYRPAYQLPCRWPDAGQVWTWDKL</sequence>
<feature type="transmembrane region" description="Helical" evidence="3">
    <location>
        <begin position="44"/>
        <end position="68"/>
    </location>
</feature>
<comment type="subcellular location">
    <subcellularLocation>
        <location evidence="1">Membrane</location>
        <topology evidence="1">Multi-pass membrane protein</topology>
    </subcellularLocation>
</comment>
<dbReference type="SUPFAM" id="SSF103473">
    <property type="entry name" value="MFS general substrate transporter"/>
    <property type="match status" value="1"/>
</dbReference>
<dbReference type="InterPro" id="IPR036259">
    <property type="entry name" value="MFS_trans_sf"/>
</dbReference>
<feature type="transmembrane region" description="Helical" evidence="3">
    <location>
        <begin position="83"/>
        <end position="105"/>
    </location>
</feature>
<gene>
    <name evidence="4" type="ORF">DL89DRAFT_312410</name>
</gene>
<keyword evidence="3" id="KW-1133">Transmembrane helix</keyword>
<comment type="similarity">
    <text evidence="2">Belongs to the major facilitator superfamily. Monocarboxylate porter (TC 2.A.1.13) family.</text>
</comment>
<feature type="transmembrane region" description="Helical" evidence="3">
    <location>
        <begin position="289"/>
        <end position="314"/>
    </location>
</feature>
<comment type="caution">
    <text evidence="4">The sequence shown here is derived from an EMBL/GenBank/DDBJ whole genome shotgun (WGS) entry which is preliminary data.</text>
</comment>
<proteinExistence type="inferred from homology"/>
<dbReference type="Gene3D" id="1.20.1250.20">
    <property type="entry name" value="MFS general substrate transporter like domains"/>
    <property type="match status" value="1"/>
</dbReference>
<accession>A0A1Y1WG87</accession>
<dbReference type="AlphaFoldDB" id="A0A1Y1WG87"/>
<evidence type="ECO:0000256" key="2">
    <source>
        <dbReference type="ARBA" id="ARBA00006727"/>
    </source>
</evidence>
<dbReference type="InterPro" id="IPR050327">
    <property type="entry name" value="Proton-linked_MCT"/>
</dbReference>
<dbReference type="PANTHER" id="PTHR11360">
    <property type="entry name" value="MONOCARBOXYLATE TRANSPORTER"/>
    <property type="match status" value="1"/>
</dbReference>
<keyword evidence="5" id="KW-1185">Reference proteome</keyword>
<protein>
    <submittedName>
        <fullName evidence="4">MFS general substrate transporter</fullName>
    </submittedName>
</protein>
<dbReference type="InterPro" id="IPR011701">
    <property type="entry name" value="MFS"/>
</dbReference>
<dbReference type="OrthoDB" id="6509908at2759"/>
<keyword evidence="3" id="KW-0472">Membrane</keyword>
<dbReference type="Proteomes" id="UP000193922">
    <property type="component" value="Unassembled WGS sequence"/>
</dbReference>
<feature type="transmembrane region" description="Helical" evidence="3">
    <location>
        <begin position="158"/>
        <end position="177"/>
    </location>
</feature>
<feature type="transmembrane region" description="Helical" evidence="3">
    <location>
        <begin position="232"/>
        <end position="253"/>
    </location>
</feature>
<evidence type="ECO:0000313" key="5">
    <source>
        <dbReference type="Proteomes" id="UP000193922"/>
    </source>
</evidence>
<dbReference type="GO" id="GO:0016020">
    <property type="term" value="C:membrane"/>
    <property type="evidence" value="ECO:0007669"/>
    <property type="project" value="UniProtKB-SubCell"/>
</dbReference>
<dbReference type="EMBL" id="MCFD01000003">
    <property type="protein sequence ID" value="ORX72415.1"/>
    <property type="molecule type" value="Genomic_DNA"/>
</dbReference>
<organism evidence="4 5">
    <name type="scientific">Linderina pennispora</name>
    <dbReference type="NCBI Taxonomy" id="61395"/>
    <lineage>
        <taxon>Eukaryota</taxon>
        <taxon>Fungi</taxon>
        <taxon>Fungi incertae sedis</taxon>
        <taxon>Zoopagomycota</taxon>
        <taxon>Kickxellomycotina</taxon>
        <taxon>Kickxellomycetes</taxon>
        <taxon>Kickxellales</taxon>
        <taxon>Kickxellaceae</taxon>
        <taxon>Linderina</taxon>
    </lineage>
</organism>
<keyword evidence="3" id="KW-0812">Transmembrane</keyword>
<name>A0A1Y1WG87_9FUNG</name>
<feature type="transmembrane region" description="Helical" evidence="3">
    <location>
        <begin position="117"/>
        <end position="138"/>
    </location>
</feature>
<reference evidence="4 5" key="1">
    <citation type="submission" date="2016-07" db="EMBL/GenBank/DDBJ databases">
        <title>Pervasive Adenine N6-methylation of Active Genes in Fungi.</title>
        <authorList>
            <consortium name="DOE Joint Genome Institute"/>
            <person name="Mondo S.J."/>
            <person name="Dannebaum R.O."/>
            <person name="Kuo R.C."/>
            <person name="Labutti K."/>
            <person name="Haridas S."/>
            <person name="Kuo A."/>
            <person name="Salamov A."/>
            <person name="Ahrendt S.R."/>
            <person name="Lipzen A."/>
            <person name="Sullivan W."/>
            <person name="Andreopoulos W.B."/>
            <person name="Clum A."/>
            <person name="Lindquist E."/>
            <person name="Daum C."/>
            <person name="Ramamoorthy G.K."/>
            <person name="Gryganskyi A."/>
            <person name="Culley D."/>
            <person name="Magnuson J.K."/>
            <person name="James T.Y."/>
            <person name="O'Malley M.A."/>
            <person name="Stajich J.E."/>
            <person name="Spatafora J.W."/>
            <person name="Visel A."/>
            <person name="Grigoriev I.V."/>
        </authorList>
    </citation>
    <scope>NUCLEOTIDE SEQUENCE [LARGE SCALE GENOMIC DNA]</scope>
    <source>
        <strain evidence="4 5">ATCC 12442</strain>
    </source>
</reference>